<proteinExistence type="predicted"/>
<dbReference type="InterPro" id="IPR033454">
    <property type="entry name" value="RecG_wedge"/>
</dbReference>
<protein>
    <recommendedName>
        <fullName evidence="1">RecG wedge domain-containing protein</fullName>
    </recommendedName>
</protein>
<dbReference type="SUPFAM" id="SSF50249">
    <property type="entry name" value="Nucleic acid-binding proteins"/>
    <property type="match status" value="1"/>
</dbReference>
<evidence type="ECO:0000313" key="3">
    <source>
        <dbReference type="Proteomes" id="UP000283497"/>
    </source>
</evidence>
<dbReference type="AlphaFoldDB" id="A0A415G763"/>
<name>A0A415G763_9FIRM</name>
<accession>A0A415G763</accession>
<gene>
    <name evidence="2" type="ORF">DW068_08280</name>
</gene>
<comment type="caution">
    <text evidence="2">The sequence shown here is derived from an EMBL/GenBank/DDBJ whole genome shotgun (WGS) entry which is preliminary data.</text>
</comment>
<reference evidence="2 3" key="1">
    <citation type="submission" date="2018-08" db="EMBL/GenBank/DDBJ databases">
        <title>A genome reference for cultivated species of the human gut microbiota.</title>
        <authorList>
            <person name="Zou Y."/>
            <person name="Xue W."/>
            <person name="Luo G."/>
        </authorList>
    </citation>
    <scope>NUCLEOTIDE SEQUENCE [LARGE SCALE GENOMIC DNA]</scope>
    <source>
        <strain evidence="2 3">AF45-14BH</strain>
    </source>
</reference>
<feature type="domain" description="RecG wedge" evidence="1">
    <location>
        <begin position="7"/>
        <end position="101"/>
    </location>
</feature>
<dbReference type="RefSeq" id="WP_118314541.1">
    <property type="nucleotide sequence ID" value="NZ_QRNJ01000028.1"/>
</dbReference>
<dbReference type="Proteomes" id="UP000283497">
    <property type="component" value="Unassembled WGS sequence"/>
</dbReference>
<evidence type="ECO:0000313" key="2">
    <source>
        <dbReference type="EMBL" id="RHK39147.1"/>
    </source>
</evidence>
<sequence>MLKEIAGTRAYNILKKRKMETVEDVCQLFPSKYYDFSFINPLNTSRLDKNYAFVCKLVSYELKKQSSIYIVRCTLQDIYTQNELCVSWFGATEMYNVLKKDYRPGDTCFIGGKLKASNKKNLFS</sequence>
<dbReference type="Pfam" id="PF17191">
    <property type="entry name" value="RecG_wedge"/>
    <property type="match status" value="1"/>
</dbReference>
<dbReference type="EMBL" id="QRNJ01000028">
    <property type="protein sequence ID" value="RHK39147.1"/>
    <property type="molecule type" value="Genomic_DNA"/>
</dbReference>
<evidence type="ECO:0000259" key="1">
    <source>
        <dbReference type="Pfam" id="PF17191"/>
    </source>
</evidence>
<dbReference type="InterPro" id="IPR012340">
    <property type="entry name" value="NA-bd_OB-fold"/>
</dbReference>
<organism evidence="2 3">
    <name type="scientific">Anaerobutyricum hallii</name>
    <dbReference type="NCBI Taxonomy" id="39488"/>
    <lineage>
        <taxon>Bacteria</taxon>
        <taxon>Bacillati</taxon>
        <taxon>Bacillota</taxon>
        <taxon>Clostridia</taxon>
        <taxon>Lachnospirales</taxon>
        <taxon>Lachnospiraceae</taxon>
        <taxon>Anaerobutyricum</taxon>
    </lineage>
</organism>